<evidence type="ECO:0000256" key="2">
    <source>
        <dbReference type="ARBA" id="ARBA00022670"/>
    </source>
</evidence>
<dbReference type="GO" id="GO:0004180">
    <property type="term" value="F:carboxypeptidase activity"/>
    <property type="evidence" value="ECO:0007669"/>
    <property type="project" value="TreeGrafter"/>
</dbReference>
<evidence type="ECO:0008006" key="8">
    <source>
        <dbReference type="Google" id="ProtNLM"/>
    </source>
</evidence>
<keyword evidence="3" id="KW-0479">Metal-binding</keyword>
<reference evidence="6" key="1">
    <citation type="journal article" date="2021" name="IMA Fungus">
        <title>Genomic characterization of three marine fungi, including Emericellopsis atlantica sp. nov. with signatures of a generalist lifestyle and marine biomass degradation.</title>
        <authorList>
            <person name="Hagestad O.C."/>
            <person name="Hou L."/>
            <person name="Andersen J.H."/>
            <person name="Hansen E.H."/>
            <person name="Altermark B."/>
            <person name="Li C."/>
            <person name="Kuhnert E."/>
            <person name="Cox R.J."/>
            <person name="Crous P.W."/>
            <person name="Spatafora J.W."/>
            <person name="Lail K."/>
            <person name="Amirebrahimi M."/>
            <person name="Lipzen A."/>
            <person name="Pangilinan J."/>
            <person name="Andreopoulos W."/>
            <person name="Hayes R.D."/>
            <person name="Ng V."/>
            <person name="Grigoriev I.V."/>
            <person name="Jackson S.A."/>
            <person name="Sutton T.D.S."/>
            <person name="Dobson A.D.W."/>
            <person name="Rama T."/>
        </authorList>
    </citation>
    <scope>NUCLEOTIDE SEQUENCE</scope>
    <source>
        <strain evidence="6">TRa3180A</strain>
    </source>
</reference>
<name>A0A9P7ZA78_9HELO</name>
<accession>A0A9P7ZA78</accession>
<comment type="similarity">
    <text evidence="1">Belongs to the peptidase M20A family.</text>
</comment>
<protein>
    <recommendedName>
        <fullName evidence="8">Peptidase M20 dimerisation domain-containing protein</fullName>
    </recommendedName>
</protein>
<dbReference type="SUPFAM" id="SSF53187">
    <property type="entry name" value="Zn-dependent exopeptidases"/>
    <property type="match status" value="1"/>
</dbReference>
<evidence type="ECO:0000256" key="4">
    <source>
        <dbReference type="ARBA" id="ARBA00022801"/>
    </source>
</evidence>
<dbReference type="EMBL" id="MU253755">
    <property type="protein sequence ID" value="KAG9248137.1"/>
    <property type="molecule type" value="Genomic_DNA"/>
</dbReference>
<dbReference type="OrthoDB" id="3064516at2759"/>
<evidence type="ECO:0000313" key="7">
    <source>
        <dbReference type="Proteomes" id="UP000887226"/>
    </source>
</evidence>
<dbReference type="GO" id="GO:0000328">
    <property type="term" value="C:fungal-type vacuole lumen"/>
    <property type="evidence" value="ECO:0007669"/>
    <property type="project" value="TreeGrafter"/>
</dbReference>
<evidence type="ECO:0000313" key="6">
    <source>
        <dbReference type="EMBL" id="KAG9248137.1"/>
    </source>
</evidence>
<dbReference type="PANTHER" id="PTHR45962:SF1">
    <property type="entry name" value="N-FATTY-ACYL-AMINO ACID SYNTHASE_HYDROLASE PM20D1"/>
    <property type="match status" value="1"/>
</dbReference>
<dbReference type="PANTHER" id="PTHR45962">
    <property type="entry name" value="N-FATTY-ACYL-AMINO ACID SYNTHASE/HYDROLASE PM20D1"/>
    <property type="match status" value="1"/>
</dbReference>
<sequence>MSPDYRKLVQKALTSKSAAQTVANIVATQDISQRYLVQTSPAVDLISGGIKVNALPEKVTATNNHRIAVDSSVDEVRANLFDGIISGNTSDTATGKIVLSDFGEPPIEPSPVAPFDTNAYRVFTGTVKQVFGEEYIVAPSLMTGNTAVFYWDLSKNIHRFAPVRDEGKANGHTVDERIGMKEHMESVKFYVQMILNRNI</sequence>
<evidence type="ECO:0000256" key="5">
    <source>
        <dbReference type="ARBA" id="ARBA00022833"/>
    </source>
</evidence>
<gene>
    <name evidence="6" type="ORF">BJ878DRAFT_538647</name>
</gene>
<dbReference type="Gene3D" id="1.10.150.900">
    <property type="match status" value="1"/>
</dbReference>
<keyword evidence="5" id="KW-0862">Zinc</keyword>
<keyword evidence="4" id="KW-0378">Hydrolase</keyword>
<keyword evidence="7" id="KW-1185">Reference proteome</keyword>
<evidence type="ECO:0000256" key="1">
    <source>
        <dbReference type="ARBA" id="ARBA00006247"/>
    </source>
</evidence>
<dbReference type="AlphaFoldDB" id="A0A9P7ZA78"/>
<proteinExistence type="inferred from homology"/>
<organism evidence="6 7">
    <name type="scientific">Calycina marina</name>
    <dbReference type="NCBI Taxonomy" id="1763456"/>
    <lineage>
        <taxon>Eukaryota</taxon>
        <taxon>Fungi</taxon>
        <taxon>Dikarya</taxon>
        <taxon>Ascomycota</taxon>
        <taxon>Pezizomycotina</taxon>
        <taxon>Leotiomycetes</taxon>
        <taxon>Helotiales</taxon>
        <taxon>Pezizellaceae</taxon>
        <taxon>Calycina</taxon>
    </lineage>
</organism>
<keyword evidence="2" id="KW-0645">Protease</keyword>
<dbReference type="GO" id="GO:0051603">
    <property type="term" value="P:proteolysis involved in protein catabolic process"/>
    <property type="evidence" value="ECO:0007669"/>
    <property type="project" value="TreeGrafter"/>
</dbReference>
<evidence type="ECO:0000256" key="3">
    <source>
        <dbReference type="ARBA" id="ARBA00022723"/>
    </source>
</evidence>
<dbReference type="Proteomes" id="UP000887226">
    <property type="component" value="Unassembled WGS sequence"/>
</dbReference>
<comment type="caution">
    <text evidence="6">The sequence shown here is derived from an EMBL/GenBank/DDBJ whole genome shotgun (WGS) entry which is preliminary data.</text>
</comment>
<dbReference type="GO" id="GO:0046872">
    <property type="term" value="F:metal ion binding"/>
    <property type="evidence" value="ECO:0007669"/>
    <property type="project" value="UniProtKB-KW"/>
</dbReference>
<dbReference type="InterPro" id="IPR047177">
    <property type="entry name" value="Pept_M20A"/>
</dbReference>